<keyword evidence="12" id="KW-1185">Reference proteome</keyword>
<evidence type="ECO:0000256" key="6">
    <source>
        <dbReference type="ARBA" id="ARBA00031113"/>
    </source>
</evidence>
<reference evidence="11" key="1">
    <citation type="submission" date="2020-01" db="EMBL/GenBank/DDBJ databases">
        <title>Genome Sequencing of Three Apophysomyces-Like Fungal Strains Confirms a Novel Fungal Genus in the Mucoromycota with divergent Burkholderia-like Endosymbiotic Bacteria.</title>
        <authorList>
            <person name="Stajich J.E."/>
            <person name="Macias A.M."/>
            <person name="Carter-House D."/>
            <person name="Lovett B."/>
            <person name="Kasson L.R."/>
            <person name="Berry K."/>
            <person name="Grigoriev I."/>
            <person name="Chang Y."/>
            <person name="Spatafora J."/>
            <person name="Kasson M.T."/>
        </authorList>
    </citation>
    <scope>NUCLEOTIDE SEQUENCE</scope>
    <source>
        <strain evidence="11">NRRL A-21654</strain>
    </source>
</reference>
<dbReference type="AlphaFoldDB" id="A0A8H7EPT9"/>
<organism evidence="11 12">
    <name type="scientific">Apophysomyces ossiformis</name>
    <dbReference type="NCBI Taxonomy" id="679940"/>
    <lineage>
        <taxon>Eukaryota</taxon>
        <taxon>Fungi</taxon>
        <taxon>Fungi incertae sedis</taxon>
        <taxon>Mucoromycota</taxon>
        <taxon>Mucoromycotina</taxon>
        <taxon>Mucoromycetes</taxon>
        <taxon>Mucorales</taxon>
        <taxon>Mucorineae</taxon>
        <taxon>Mucoraceae</taxon>
        <taxon>Apophysomyces</taxon>
    </lineage>
</organism>
<dbReference type="GO" id="GO:0006434">
    <property type="term" value="P:seryl-tRNA aminoacylation"/>
    <property type="evidence" value="ECO:0007669"/>
    <property type="project" value="InterPro"/>
</dbReference>
<dbReference type="PRINTS" id="PR00981">
    <property type="entry name" value="TRNASYNTHSER"/>
</dbReference>
<evidence type="ECO:0000259" key="10">
    <source>
        <dbReference type="PROSITE" id="PS50862"/>
    </source>
</evidence>
<evidence type="ECO:0000256" key="9">
    <source>
        <dbReference type="SAM" id="Coils"/>
    </source>
</evidence>
<dbReference type="GO" id="GO:0004828">
    <property type="term" value="F:serine-tRNA ligase activity"/>
    <property type="evidence" value="ECO:0007669"/>
    <property type="project" value="UniProtKB-EC"/>
</dbReference>
<feature type="binding site" evidence="8">
    <location>
        <begin position="316"/>
        <end position="319"/>
    </location>
    <ligand>
        <name>ATP</name>
        <dbReference type="ChEBI" id="CHEBI:30616"/>
    </ligand>
</feature>
<feature type="binding site" evidence="8">
    <location>
        <begin position="300"/>
        <end position="302"/>
    </location>
    <ligand>
        <name>ATP</name>
        <dbReference type="ChEBI" id="CHEBI:30616"/>
    </ligand>
</feature>
<feature type="domain" description="Aminoacyl-transfer RNA synthetases class-II family profile" evidence="10">
    <location>
        <begin position="167"/>
        <end position="367"/>
    </location>
</feature>
<dbReference type="SUPFAM" id="SSF46589">
    <property type="entry name" value="tRNA-binding arm"/>
    <property type="match status" value="1"/>
</dbReference>
<evidence type="ECO:0000313" key="12">
    <source>
        <dbReference type="Proteomes" id="UP000605846"/>
    </source>
</evidence>
<dbReference type="EMBL" id="JABAYA010000259">
    <property type="protein sequence ID" value="KAF7721497.1"/>
    <property type="molecule type" value="Genomic_DNA"/>
</dbReference>
<keyword evidence="4 8" id="KW-0067">ATP-binding</keyword>
<evidence type="ECO:0000256" key="4">
    <source>
        <dbReference type="ARBA" id="ARBA00022840"/>
    </source>
</evidence>
<evidence type="ECO:0000313" key="11">
    <source>
        <dbReference type="EMBL" id="KAF7721497.1"/>
    </source>
</evidence>
<dbReference type="Pfam" id="PF00587">
    <property type="entry name" value="tRNA-synt_2b"/>
    <property type="match status" value="1"/>
</dbReference>
<feature type="binding site" evidence="7">
    <location>
        <position position="323"/>
    </location>
    <ligand>
        <name>L-serine</name>
        <dbReference type="ChEBI" id="CHEBI:33384"/>
    </ligand>
</feature>
<dbReference type="PROSITE" id="PS50862">
    <property type="entry name" value="AA_TRNA_LIGASE_II"/>
    <property type="match status" value="1"/>
</dbReference>
<proteinExistence type="predicted"/>
<dbReference type="GO" id="GO:0005524">
    <property type="term" value="F:ATP binding"/>
    <property type="evidence" value="ECO:0007669"/>
    <property type="project" value="UniProtKB-KW"/>
</dbReference>
<protein>
    <recommendedName>
        <fullName evidence="1">serine--tRNA ligase</fullName>
        <ecNumber evidence="1">6.1.1.11</ecNumber>
    </recommendedName>
    <alternativeName>
        <fullName evidence="6">Seryl-tRNA synthetase</fullName>
    </alternativeName>
</protein>
<evidence type="ECO:0000256" key="8">
    <source>
        <dbReference type="PIRSR" id="PIRSR001529-2"/>
    </source>
</evidence>
<dbReference type="InterPro" id="IPR010978">
    <property type="entry name" value="tRNA-bd_arm"/>
</dbReference>
<evidence type="ECO:0000256" key="1">
    <source>
        <dbReference type="ARBA" id="ARBA00012840"/>
    </source>
</evidence>
<evidence type="ECO:0000256" key="2">
    <source>
        <dbReference type="ARBA" id="ARBA00022598"/>
    </source>
</evidence>
<sequence>MFRQRLFNFGRKAIKCQQVRNITQSNNGPIQPRIDIARFACNAEAVADNMHKRNYGRIDMERFRTLYENRLELYAKVLDLRARRNKLSKAAQSSLTDDRTNIIREGKVVKADIKKLEEQLDLIESELLQKALQIPNDTHPDVPVGPELRARVVKIVGEPHREGWEKDHLAIASKLDILDITQAALVSGSSFYYLQGYGAFLEMALIQYALEKAASKGFLGVITPDVVRTDIAYSCGFQPRAGENSQIYGVRPIGANEADEHHALCLAGTAEIPLAGKFATNILDEAELPKRLVGFGRAYRAEAGGRGTETKGLYRVHQFSKVELFAVTTPEQSDAMLEELRMIQEEIFSELGLCFRYEVSKRMSRFD</sequence>
<feature type="binding site" evidence="7">
    <location>
        <position position="269"/>
    </location>
    <ligand>
        <name>L-serine</name>
        <dbReference type="ChEBI" id="CHEBI:33384"/>
    </ligand>
</feature>
<accession>A0A8H7EPT9</accession>
<dbReference type="Gene3D" id="3.30.930.10">
    <property type="entry name" value="Bira Bifunctional Protein, Domain 2"/>
    <property type="match status" value="1"/>
</dbReference>
<dbReference type="InterPro" id="IPR002314">
    <property type="entry name" value="aa-tRNA-synt_IIb"/>
</dbReference>
<keyword evidence="2 11" id="KW-0436">Ligase</keyword>
<evidence type="ECO:0000256" key="3">
    <source>
        <dbReference type="ARBA" id="ARBA00022741"/>
    </source>
</evidence>
<feature type="binding site" evidence="7">
    <location>
        <position position="300"/>
    </location>
    <ligand>
        <name>L-serine</name>
        <dbReference type="ChEBI" id="CHEBI:33384"/>
    </ligand>
</feature>
<dbReference type="Pfam" id="PF02403">
    <property type="entry name" value="Seryl_tRNA_N"/>
    <property type="match status" value="1"/>
</dbReference>
<keyword evidence="3" id="KW-0547">Nucleotide-binding</keyword>
<gene>
    <name evidence="11" type="primary">DIA4</name>
    <name evidence="11" type="ORF">EC973_004546</name>
</gene>
<dbReference type="InterPro" id="IPR042103">
    <property type="entry name" value="SerRS_1_N_sf"/>
</dbReference>
<comment type="caution">
    <text evidence="11">The sequence shown here is derived from an EMBL/GenBank/DDBJ whole genome shotgun (WGS) entry which is preliminary data.</text>
</comment>
<name>A0A8H7EPT9_9FUNG</name>
<feature type="coiled-coil region" evidence="9">
    <location>
        <begin position="106"/>
        <end position="133"/>
    </location>
</feature>
<evidence type="ECO:0000256" key="5">
    <source>
        <dbReference type="ARBA" id="ARBA00023146"/>
    </source>
</evidence>
<keyword evidence="5" id="KW-0030">Aminoacyl-tRNA synthetase</keyword>
<evidence type="ECO:0000256" key="7">
    <source>
        <dbReference type="PIRSR" id="PIRSR001529-1"/>
    </source>
</evidence>
<dbReference type="EC" id="6.1.1.11" evidence="1"/>
<keyword evidence="9" id="KW-0175">Coiled coil</keyword>
<dbReference type="UniPathway" id="UPA00906">
    <property type="reaction ID" value="UER00895"/>
</dbReference>
<dbReference type="InterPro" id="IPR045864">
    <property type="entry name" value="aa-tRNA-synth_II/BPL/LPL"/>
</dbReference>
<dbReference type="InterPro" id="IPR002317">
    <property type="entry name" value="Ser-tRNA-ligase_type_1"/>
</dbReference>
<dbReference type="InterPro" id="IPR006195">
    <property type="entry name" value="aa-tRNA-synth_II"/>
</dbReference>
<dbReference type="Gene3D" id="1.10.287.40">
    <property type="entry name" value="Serine-tRNA synthetase, tRNA binding domain"/>
    <property type="match status" value="1"/>
</dbReference>
<dbReference type="PANTHER" id="PTHR11778">
    <property type="entry name" value="SERYL-TRNA SYNTHETASE"/>
    <property type="match status" value="1"/>
</dbReference>
<dbReference type="InterPro" id="IPR015866">
    <property type="entry name" value="Ser-tRNA-synth_1_N"/>
</dbReference>
<dbReference type="OrthoDB" id="10264585at2759"/>
<dbReference type="Proteomes" id="UP000605846">
    <property type="component" value="Unassembled WGS sequence"/>
</dbReference>
<dbReference type="PIRSF" id="PIRSF001529">
    <property type="entry name" value="Ser-tRNA-synth_IIa"/>
    <property type="match status" value="1"/>
</dbReference>
<dbReference type="SUPFAM" id="SSF55681">
    <property type="entry name" value="Class II aaRS and biotin synthetases"/>
    <property type="match status" value="1"/>
</dbReference>